<evidence type="ECO:0000313" key="9">
    <source>
        <dbReference type="Proteomes" id="UP001175001"/>
    </source>
</evidence>
<evidence type="ECO:0000313" key="8">
    <source>
        <dbReference type="EMBL" id="KAK0663687.1"/>
    </source>
</evidence>
<proteinExistence type="inferred from homology"/>
<keyword evidence="3" id="KW-0689">Ribosomal protein</keyword>
<dbReference type="AlphaFoldDB" id="A0AA39Z4Z7"/>
<name>A0AA39Z4Z7_9PEZI</name>
<dbReference type="GO" id="GO:1990904">
    <property type="term" value="C:ribonucleoprotein complex"/>
    <property type="evidence" value="ECO:0007669"/>
    <property type="project" value="UniProtKB-KW"/>
</dbReference>
<dbReference type="EMBL" id="JAUJDW010000003">
    <property type="protein sequence ID" value="KAK0663687.1"/>
    <property type="molecule type" value="Genomic_DNA"/>
</dbReference>
<comment type="subcellular location">
    <subcellularLocation>
        <location evidence="1">Mitochondrion</location>
    </subcellularLocation>
</comment>
<feature type="compositionally biased region" description="Basic and acidic residues" evidence="7">
    <location>
        <begin position="40"/>
        <end position="51"/>
    </location>
</feature>
<dbReference type="GO" id="GO:0005739">
    <property type="term" value="C:mitochondrion"/>
    <property type="evidence" value="ECO:0007669"/>
    <property type="project" value="UniProtKB-SubCell"/>
</dbReference>
<evidence type="ECO:0000256" key="3">
    <source>
        <dbReference type="ARBA" id="ARBA00022980"/>
    </source>
</evidence>
<evidence type="ECO:0000256" key="2">
    <source>
        <dbReference type="ARBA" id="ARBA00008860"/>
    </source>
</evidence>
<accession>A0AA39Z4Z7</accession>
<dbReference type="GO" id="GO:0005840">
    <property type="term" value="C:ribosome"/>
    <property type="evidence" value="ECO:0007669"/>
    <property type="project" value="UniProtKB-KW"/>
</dbReference>
<reference evidence="8" key="1">
    <citation type="submission" date="2023-06" db="EMBL/GenBank/DDBJ databases">
        <title>Multi-omics analyses reveal the molecular pathogenesis toolkit of Lasiodiplodia hormozganensis, a cross-kingdom pathogen.</title>
        <authorList>
            <person name="Felix C."/>
            <person name="Meneses R."/>
            <person name="Goncalves M.F.M."/>
            <person name="Tilleman L."/>
            <person name="Duarte A.S."/>
            <person name="Jorrin-Novo J.V."/>
            <person name="Van De Peer Y."/>
            <person name="Deforce D."/>
            <person name="Van Nieuwerburgh F."/>
            <person name="Esteves A.C."/>
            <person name="Alves A."/>
        </authorList>
    </citation>
    <scope>NUCLEOTIDE SEQUENCE</scope>
    <source>
        <strain evidence="8">CBS 339.90</strain>
    </source>
</reference>
<feature type="region of interest" description="Disordered" evidence="7">
    <location>
        <begin position="35"/>
        <end position="123"/>
    </location>
</feature>
<dbReference type="Proteomes" id="UP001175001">
    <property type="component" value="Unassembled WGS sequence"/>
</dbReference>
<dbReference type="Pfam" id="PF10501">
    <property type="entry name" value="Ribosomal_L50"/>
    <property type="match status" value="1"/>
</dbReference>
<evidence type="ECO:0000256" key="7">
    <source>
        <dbReference type="SAM" id="MobiDB-lite"/>
    </source>
</evidence>
<keyword evidence="4" id="KW-0496">Mitochondrion</keyword>
<gene>
    <name evidence="8" type="ORF">DIS24_g1032</name>
</gene>
<feature type="compositionally biased region" description="Low complexity" evidence="7">
    <location>
        <begin position="93"/>
        <end position="106"/>
    </location>
</feature>
<evidence type="ECO:0000256" key="4">
    <source>
        <dbReference type="ARBA" id="ARBA00023128"/>
    </source>
</evidence>
<evidence type="ECO:0000256" key="6">
    <source>
        <dbReference type="ARBA" id="ARBA00035183"/>
    </source>
</evidence>
<protein>
    <recommendedName>
        <fullName evidence="6">Large ribosomal subunit protein mL50</fullName>
    </recommendedName>
</protein>
<comment type="similarity">
    <text evidence="2">Belongs to the mitochondrion-specific ribosomal protein mL50 family.</text>
</comment>
<sequence length="343" mass="38198">MRRIPRLSRPIDRALNTAAAAPRRPLQQCRACAFSTTTPAREEKPFTERLRNKIWGTDYAPGREDPYSATSPIRPAERPAATPQQPSKKRKAAAPAAAVASSSEEAATPKRSEQSLEDFDPDYAPAKTWHGLEWVGGKEWQQEQEQLPSFKRFAIPSEKTTDANEIAAALRRALVEVHTARIENKPLESIYSSAKKDKTVKFELTATEDGNAIIKQRAADQQTSSIVEAVEEARAWKPISLRDPQIKFAVVKRVMQLTGIRITDPVITSSNTAGVLLSNITAPPPPQKLAEKLENNRTLSELPNVKISSRRITPIDKEKQVGRWKVIEQKLLDKNLPVVGHEI</sequence>
<keyword evidence="5" id="KW-0687">Ribonucleoprotein</keyword>
<comment type="caution">
    <text evidence="8">The sequence shown here is derived from an EMBL/GenBank/DDBJ whole genome shotgun (WGS) entry which is preliminary data.</text>
</comment>
<organism evidence="8 9">
    <name type="scientific">Lasiodiplodia hormozganensis</name>
    <dbReference type="NCBI Taxonomy" id="869390"/>
    <lineage>
        <taxon>Eukaryota</taxon>
        <taxon>Fungi</taxon>
        <taxon>Dikarya</taxon>
        <taxon>Ascomycota</taxon>
        <taxon>Pezizomycotina</taxon>
        <taxon>Dothideomycetes</taxon>
        <taxon>Dothideomycetes incertae sedis</taxon>
        <taxon>Botryosphaeriales</taxon>
        <taxon>Botryosphaeriaceae</taxon>
        <taxon>Lasiodiplodia</taxon>
    </lineage>
</organism>
<evidence type="ECO:0000256" key="1">
    <source>
        <dbReference type="ARBA" id="ARBA00004173"/>
    </source>
</evidence>
<evidence type="ECO:0000256" key="5">
    <source>
        <dbReference type="ARBA" id="ARBA00023274"/>
    </source>
</evidence>
<keyword evidence="9" id="KW-1185">Reference proteome</keyword>
<dbReference type="InterPro" id="IPR018305">
    <property type="entry name" value="Ribosomal_m50"/>
</dbReference>